<feature type="signal peptide" evidence="2">
    <location>
        <begin position="1"/>
        <end position="18"/>
    </location>
</feature>
<keyword evidence="4" id="KW-1185">Reference proteome</keyword>
<feature type="compositionally biased region" description="Gly residues" evidence="1">
    <location>
        <begin position="134"/>
        <end position="149"/>
    </location>
</feature>
<dbReference type="EMBL" id="KQ971343">
    <property type="protein sequence ID" value="EFA04082.2"/>
    <property type="molecule type" value="Genomic_DNA"/>
</dbReference>
<dbReference type="AlphaFoldDB" id="D6WL98"/>
<reference evidence="3 4" key="2">
    <citation type="journal article" date="2010" name="Nucleic Acids Res.">
        <title>BeetleBase in 2010: revisions to provide comprehensive genomic information for Tribolium castaneum.</title>
        <authorList>
            <person name="Kim H.S."/>
            <person name="Murphy T."/>
            <person name="Xia J."/>
            <person name="Caragea D."/>
            <person name="Park Y."/>
            <person name="Beeman R.W."/>
            <person name="Lorenzen M.D."/>
            <person name="Butcher S."/>
            <person name="Manak J.R."/>
            <person name="Brown S.J."/>
        </authorList>
    </citation>
    <scope>GENOME REANNOTATION</scope>
    <source>
        <strain evidence="3 4">Georgia GA2</strain>
    </source>
</reference>
<feature type="compositionally biased region" description="Gly residues" evidence="1">
    <location>
        <begin position="106"/>
        <end position="120"/>
    </location>
</feature>
<reference evidence="3 4" key="1">
    <citation type="journal article" date="2008" name="Nature">
        <title>The genome of the model beetle and pest Tribolium castaneum.</title>
        <authorList>
            <consortium name="Tribolium Genome Sequencing Consortium"/>
            <person name="Richards S."/>
            <person name="Gibbs R.A."/>
            <person name="Weinstock G.M."/>
            <person name="Brown S.J."/>
            <person name="Denell R."/>
            <person name="Beeman R.W."/>
            <person name="Gibbs R."/>
            <person name="Beeman R.W."/>
            <person name="Brown S.J."/>
            <person name="Bucher G."/>
            <person name="Friedrich M."/>
            <person name="Grimmelikhuijzen C.J."/>
            <person name="Klingler M."/>
            <person name="Lorenzen M."/>
            <person name="Richards S."/>
            <person name="Roth S."/>
            <person name="Schroder R."/>
            <person name="Tautz D."/>
            <person name="Zdobnov E.M."/>
            <person name="Muzny D."/>
            <person name="Gibbs R.A."/>
            <person name="Weinstock G.M."/>
            <person name="Attaway T."/>
            <person name="Bell S."/>
            <person name="Buhay C.J."/>
            <person name="Chandrabose M.N."/>
            <person name="Chavez D."/>
            <person name="Clerk-Blankenburg K.P."/>
            <person name="Cree A."/>
            <person name="Dao M."/>
            <person name="Davis C."/>
            <person name="Chacko J."/>
            <person name="Dinh H."/>
            <person name="Dugan-Rocha S."/>
            <person name="Fowler G."/>
            <person name="Garner T.T."/>
            <person name="Garnes J."/>
            <person name="Gnirke A."/>
            <person name="Hawes A."/>
            <person name="Hernandez J."/>
            <person name="Hines S."/>
            <person name="Holder M."/>
            <person name="Hume J."/>
            <person name="Jhangiani S.N."/>
            <person name="Joshi V."/>
            <person name="Khan Z.M."/>
            <person name="Jackson L."/>
            <person name="Kovar C."/>
            <person name="Kowis A."/>
            <person name="Lee S."/>
            <person name="Lewis L.R."/>
            <person name="Margolis J."/>
            <person name="Morgan M."/>
            <person name="Nazareth L.V."/>
            <person name="Nguyen N."/>
            <person name="Okwuonu G."/>
            <person name="Parker D."/>
            <person name="Richards S."/>
            <person name="Ruiz S.J."/>
            <person name="Santibanez J."/>
            <person name="Savard J."/>
            <person name="Scherer S.E."/>
            <person name="Schneider B."/>
            <person name="Sodergren E."/>
            <person name="Tautz D."/>
            <person name="Vattahil S."/>
            <person name="Villasana D."/>
            <person name="White C.S."/>
            <person name="Wright R."/>
            <person name="Park Y."/>
            <person name="Beeman R.W."/>
            <person name="Lord J."/>
            <person name="Oppert B."/>
            <person name="Lorenzen M."/>
            <person name="Brown S."/>
            <person name="Wang L."/>
            <person name="Savard J."/>
            <person name="Tautz D."/>
            <person name="Richards S."/>
            <person name="Weinstock G."/>
            <person name="Gibbs R.A."/>
            <person name="Liu Y."/>
            <person name="Worley K."/>
            <person name="Weinstock G."/>
            <person name="Elsik C.G."/>
            <person name="Reese J.T."/>
            <person name="Elhaik E."/>
            <person name="Landan G."/>
            <person name="Graur D."/>
            <person name="Arensburger P."/>
            <person name="Atkinson P."/>
            <person name="Beeman R.W."/>
            <person name="Beidler J."/>
            <person name="Brown S.J."/>
            <person name="Demuth J.P."/>
            <person name="Drury D.W."/>
            <person name="Du Y.Z."/>
            <person name="Fujiwara H."/>
            <person name="Lorenzen M."/>
            <person name="Maselli V."/>
            <person name="Osanai M."/>
            <person name="Park Y."/>
            <person name="Robertson H.M."/>
            <person name="Tu Z."/>
            <person name="Wang J.J."/>
            <person name="Wang S."/>
            <person name="Richards S."/>
            <person name="Song H."/>
            <person name="Zhang L."/>
            <person name="Sodergren E."/>
            <person name="Werner D."/>
            <person name="Stanke M."/>
            <person name="Morgenstern B."/>
            <person name="Solovyev V."/>
            <person name="Kosarev P."/>
            <person name="Brown G."/>
            <person name="Chen H.C."/>
            <person name="Ermolaeva O."/>
            <person name="Hlavina W."/>
            <person name="Kapustin Y."/>
            <person name="Kiryutin B."/>
            <person name="Kitts P."/>
            <person name="Maglott D."/>
            <person name="Pruitt K."/>
            <person name="Sapojnikov V."/>
            <person name="Souvorov A."/>
            <person name="Mackey A.J."/>
            <person name="Waterhouse R.M."/>
            <person name="Wyder S."/>
            <person name="Zdobnov E.M."/>
            <person name="Zdobnov E.M."/>
            <person name="Wyder S."/>
            <person name="Kriventseva E.V."/>
            <person name="Kadowaki T."/>
            <person name="Bork P."/>
            <person name="Aranda M."/>
            <person name="Bao R."/>
            <person name="Beermann A."/>
            <person name="Berns N."/>
            <person name="Bolognesi R."/>
            <person name="Bonneton F."/>
            <person name="Bopp D."/>
            <person name="Brown S.J."/>
            <person name="Bucher G."/>
            <person name="Butts T."/>
            <person name="Chaumot A."/>
            <person name="Denell R.E."/>
            <person name="Ferrier D.E."/>
            <person name="Friedrich M."/>
            <person name="Gordon C.M."/>
            <person name="Jindra M."/>
            <person name="Klingler M."/>
            <person name="Lan Q."/>
            <person name="Lattorff H.M."/>
            <person name="Laudet V."/>
            <person name="von Levetsow C."/>
            <person name="Liu Z."/>
            <person name="Lutz R."/>
            <person name="Lynch J.A."/>
            <person name="da Fonseca R.N."/>
            <person name="Posnien N."/>
            <person name="Reuter R."/>
            <person name="Roth S."/>
            <person name="Savard J."/>
            <person name="Schinko J.B."/>
            <person name="Schmitt C."/>
            <person name="Schoppmeier M."/>
            <person name="Schroder R."/>
            <person name="Shippy T.D."/>
            <person name="Simonnet F."/>
            <person name="Marques-Souza H."/>
            <person name="Tautz D."/>
            <person name="Tomoyasu Y."/>
            <person name="Trauner J."/>
            <person name="Van der Zee M."/>
            <person name="Vervoort M."/>
            <person name="Wittkopp N."/>
            <person name="Wimmer E.A."/>
            <person name="Yang X."/>
            <person name="Jones A.K."/>
            <person name="Sattelle D.B."/>
            <person name="Ebert P.R."/>
            <person name="Nelson D."/>
            <person name="Scott J.G."/>
            <person name="Beeman R.W."/>
            <person name="Muthukrishnan S."/>
            <person name="Kramer K.J."/>
            <person name="Arakane Y."/>
            <person name="Beeman R.W."/>
            <person name="Zhu Q."/>
            <person name="Hogenkamp D."/>
            <person name="Dixit R."/>
            <person name="Oppert B."/>
            <person name="Jiang H."/>
            <person name="Zou Z."/>
            <person name="Marshall J."/>
            <person name="Elpidina E."/>
            <person name="Vinokurov K."/>
            <person name="Oppert C."/>
            <person name="Zou Z."/>
            <person name="Evans J."/>
            <person name="Lu Z."/>
            <person name="Zhao P."/>
            <person name="Sumathipala N."/>
            <person name="Altincicek B."/>
            <person name="Vilcinskas A."/>
            <person name="Williams M."/>
            <person name="Hultmark D."/>
            <person name="Hetru C."/>
            <person name="Jiang H."/>
            <person name="Grimmelikhuijzen C.J."/>
            <person name="Hauser F."/>
            <person name="Cazzamali G."/>
            <person name="Williamson M."/>
            <person name="Park Y."/>
            <person name="Li B."/>
            <person name="Tanaka Y."/>
            <person name="Predel R."/>
            <person name="Neupert S."/>
            <person name="Schachtner J."/>
            <person name="Verleyen P."/>
            <person name="Raible F."/>
            <person name="Bork P."/>
            <person name="Friedrich M."/>
            <person name="Walden K.K."/>
            <person name="Robertson H.M."/>
            <person name="Angeli S."/>
            <person name="Foret S."/>
            <person name="Bucher G."/>
            <person name="Schuetz S."/>
            <person name="Maleszka R."/>
            <person name="Wimmer E.A."/>
            <person name="Beeman R.W."/>
            <person name="Lorenzen M."/>
            <person name="Tomoyasu Y."/>
            <person name="Miller S.C."/>
            <person name="Grossmann D."/>
            <person name="Bucher G."/>
        </authorList>
    </citation>
    <scope>NUCLEOTIDE SEQUENCE [LARGE SCALE GENOMIC DNA]</scope>
    <source>
        <strain evidence="3 4">Georgia GA2</strain>
    </source>
</reference>
<gene>
    <name evidence="3" type="primary">AUGUSTUS-3.0.2_14316</name>
    <name evidence="3" type="ORF">TcasGA2_TC014316</name>
</gene>
<feature type="compositionally biased region" description="Low complexity" evidence="1">
    <location>
        <begin position="121"/>
        <end position="133"/>
    </location>
</feature>
<dbReference type="Proteomes" id="UP000007266">
    <property type="component" value="Linkage group 5"/>
</dbReference>
<feature type="region of interest" description="Disordered" evidence="1">
    <location>
        <begin position="106"/>
        <end position="149"/>
    </location>
</feature>
<accession>D6WL98</accession>
<evidence type="ECO:0000256" key="2">
    <source>
        <dbReference type="SAM" id="SignalP"/>
    </source>
</evidence>
<sequence>MKCIVVFGLLVTLSAVLCQEDPPEPVFKPPRPVGVIYLLQLLDQKQPETLNGDEVQNTIPYRNLKLFKNFNTIEQEKPIREKRSPGYGSGGGGICHTCGGGGGGYPGGGGGFGGGGGHGSSGSWSQSSSSAGSWGSGGGGGYGKGKYGK</sequence>
<evidence type="ECO:0000313" key="3">
    <source>
        <dbReference type="EMBL" id="EFA04082.2"/>
    </source>
</evidence>
<name>D6WL98_TRICA</name>
<organism evidence="3 4">
    <name type="scientific">Tribolium castaneum</name>
    <name type="common">Red flour beetle</name>
    <dbReference type="NCBI Taxonomy" id="7070"/>
    <lineage>
        <taxon>Eukaryota</taxon>
        <taxon>Metazoa</taxon>
        <taxon>Ecdysozoa</taxon>
        <taxon>Arthropoda</taxon>
        <taxon>Hexapoda</taxon>
        <taxon>Insecta</taxon>
        <taxon>Pterygota</taxon>
        <taxon>Neoptera</taxon>
        <taxon>Endopterygota</taxon>
        <taxon>Coleoptera</taxon>
        <taxon>Polyphaga</taxon>
        <taxon>Cucujiformia</taxon>
        <taxon>Tenebrionidae</taxon>
        <taxon>Tenebrionidae incertae sedis</taxon>
        <taxon>Tribolium</taxon>
    </lineage>
</organism>
<feature type="chain" id="PRO_5007310734" evidence="2">
    <location>
        <begin position="19"/>
        <end position="149"/>
    </location>
</feature>
<evidence type="ECO:0000313" key="4">
    <source>
        <dbReference type="Proteomes" id="UP000007266"/>
    </source>
</evidence>
<proteinExistence type="predicted"/>
<dbReference type="KEGG" id="tca:100141891"/>
<dbReference type="HOGENOM" id="CLU_1818301_0_0_1"/>
<evidence type="ECO:0000256" key="1">
    <source>
        <dbReference type="SAM" id="MobiDB-lite"/>
    </source>
</evidence>
<dbReference type="InParanoid" id="D6WL98"/>
<protein>
    <submittedName>
        <fullName evidence="3">Uncharacterized protein</fullName>
    </submittedName>
</protein>
<keyword evidence="2" id="KW-0732">Signal</keyword>